<feature type="region of interest" description="Disordered" evidence="1">
    <location>
        <begin position="107"/>
        <end position="185"/>
    </location>
</feature>
<evidence type="ECO:0000313" key="3">
    <source>
        <dbReference type="Proteomes" id="UP000235081"/>
    </source>
</evidence>
<feature type="compositionally biased region" description="Polar residues" evidence="1">
    <location>
        <begin position="172"/>
        <end position="185"/>
    </location>
</feature>
<dbReference type="Proteomes" id="UP000235081">
    <property type="component" value="Unassembled WGS sequence"/>
</dbReference>
<name>A0A2N6LC28_9CYAN</name>
<dbReference type="AlphaFoldDB" id="A0A2N6LC28"/>
<sequence length="185" mass="20058">GLRAGALRPEPACEPRALGRGNRRRTGTVGIRLGAAALLRRHRTLARRRAAGACHRADDNAHLLGDAVCAGALGRHDSPRAIEQGVSAEDWRLVNTDGDLHRGILHKDRASREPPGILLPAQALGGVPRQAQRASERQPPWDNKPDRSQRPTPTRTIARTLARATSPKHQEGANTGHGSRHNYTQ</sequence>
<evidence type="ECO:0000256" key="1">
    <source>
        <dbReference type="SAM" id="MobiDB-lite"/>
    </source>
</evidence>
<evidence type="ECO:0000313" key="2">
    <source>
        <dbReference type="EMBL" id="PMB20392.1"/>
    </source>
</evidence>
<feature type="region of interest" description="Disordered" evidence="1">
    <location>
        <begin position="1"/>
        <end position="25"/>
    </location>
</feature>
<accession>A0A2N6LC28</accession>
<feature type="non-terminal residue" evidence="2">
    <location>
        <position position="1"/>
    </location>
</feature>
<gene>
    <name evidence="2" type="ORF">CEN46_16665</name>
</gene>
<reference evidence="2 3" key="1">
    <citation type="submission" date="2017-07" db="EMBL/GenBank/DDBJ databases">
        <title>Genomes of Fischerella (Mastigocladus) sp. strains.</title>
        <authorList>
            <person name="Miller S.R."/>
        </authorList>
    </citation>
    <scope>NUCLEOTIDE SEQUENCE [LARGE SCALE GENOMIC DNA]</scope>
    <source>
        <strain evidence="2 3">CCMEE 5318</strain>
    </source>
</reference>
<feature type="compositionally biased region" description="Low complexity" evidence="1">
    <location>
        <begin position="150"/>
        <end position="165"/>
    </location>
</feature>
<protein>
    <submittedName>
        <fullName evidence="2">Uncharacterized protein</fullName>
    </submittedName>
</protein>
<comment type="caution">
    <text evidence="2">The sequence shown here is derived from an EMBL/GenBank/DDBJ whole genome shotgun (WGS) entry which is preliminary data.</text>
</comment>
<dbReference type="EMBL" id="NMQE01000516">
    <property type="protein sequence ID" value="PMB20392.1"/>
    <property type="molecule type" value="Genomic_DNA"/>
</dbReference>
<organism evidence="2 3">
    <name type="scientific">Fischerella thermalis CCMEE 5318</name>
    <dbReference type="NCBI Taxonomy" id="2019666"/>
    <lineage>
        <taxon>Bacteria</taxon>
        <taxon>Bacillati</taxon>
        <taxon>Cyanobacteriota</taxon>
        <taxon>Cyanophyceae</taxon>
        <taxon>Nostocales</taxon>
        <taxon>Hapalosiphonaceae</taxon>
        <taxon>Fischerella</taxon>
    </lineage>
</organism>
<proteinExistence type="predicted"/>